<dbReference type="GO" id="GO:0042274">
    <property type="term" value="P:ribosomal small subunit biogenesis"/>
    <property type="evidence" value="ECO:0007669"/>
    <property type="project" value="UniProtKB-UniRule"/>
</dbReference>
<gene>
    <name evidence="5" type="primary">rimM</name>
    <name evidence="8" type="ORF">FHX71_000771</name>
</gene>
<comment type="subunit">
    <text evidence="5">Binds ribosomal protein uS19.</text>
</comment>
<feature type="domain" description="RimM N-terminal" evidence="6">
    <location>
        <begin position="5"/>
        <end position="84"/>
    </location>
</feature>
<keyword evidence="3 5" id="KW-0698">rRNA processing</keyword>
<dbReference type="InterPro" id="IPR011961">
    <property type="entry name" value="RimM"/>
</dbReference>
<dbReference type="GO" id="GO:0043022">
    <property type="term" value="F:ribosome binding"/>
    <property type="evidence" value="ECO:0007669"/>
    <property type="project" value="InterPro"/>
</dbReference>
<dbReference type="Gene3D" id="2.40.30.60">
    <property type="entry name" value="RimM"/>
    <property type="match status" value="1"/>
</dbReference>
<evidence type="ECO:0000259" key="7">
    <source>
        <dbReference type="Pfam" id="PF24986"/>
    </source>
</evidence>
<dbReference type="SUPFAM" id="SSF50346">
    <property type="entry name" value="PRC-barrel domain"/>
    <property type="match status" value="1"/>
</dbReference>
<feature type="domain" description="Ribosome maturation factor RimM PRC barrel" evidence="7">
    <location>
        <begin position="96"/>
        <end position="167"/>
    </location>
</feature>
<dbReference type="PANTHER" id="PTHR33692">
    <property type="entry name" value="RIBOSOME MATURATION FACTOR RIMM"/>
    <property type="match status" value="1"/>
</dbReference>
<evidence type="ECO:0000313" key="8">
    <source>
        <dbReference type="EMBL" id="MBA8806829.1"/>
    </source>
</evidence>
<evidence type="ECO:0000313" key="9">
    <source>
        <dbReference type="Proteomes" id="UP000540568"/>
    </source>
</evidence>
<dbReference type="SUPFAM" id="SSF50447">
    <property type="entry name" value="Translation proteins"/>
    <property type="match status" value="1"/>
</dbReference>
<keyword evidence="2 5" id="KW-0690">Ribosome biogenesis</keyword>
<dbReference type="Gene3D" id="2.30.30.240">
    <property type="entry name" value="PRC-barrel domain"/>
    <property type="match status" value="1"/>
</dbReference>
<evidence type="ECO:0000256" key="3">
    <source>
        <dbReference type="ARBA" id="ARBA00022552"/>
    </source>
</evidence>
<dbReference type="Pfam" id="PF24986">
    <property type="entry name" value="PRC_RimM"/>
    <property type="match status" value="1"/>
</dbReference>
<accession>A0A7W3J635</accession>
<name>A0A7W3J635_9MICO</name>
<proteinExistence type="inferred from homology"/>
<evidence type="ECO:0000256" key="5">
    <source>
        <dbReference type="HAMAP-Rule" id="MF_00014"/>
    </source>
</evidence>
<comment type="function">
    <text evidence="5">An accessory protein needed during the final step in the assembly of 30S ribosomal subunit, possibly for assembly of the head region. Essential for efficient processing of 16S rRNA. May be needed both before and after RbfA during the maturation of 16S rRNA. It has affinity for free ribosomal 30S subunits but not for 70S ribosomes.</text>
</comment>
<comment type="subcellular location">
    <subcellularLocation>
        <location evidence="5">Cytoplasm</location>
    </subcellularLocation>
</comment>
<keyword evidence="1 5" id="KW-0963">Cytoplasm</keyword>
<dbReference type="RefSeq" id="WP_182614502.1">
    <property type="nucleotide sequence ID" value="NZ_BAAATF010000002.1"/>
</dbReference>
<evidence type="ECO:0000259" key="6">
    <source>
        <dbReference type="Pfam" id="PF01782"/>
    </source>
</evidence>
<reference evidence="8 9" key="1">
    <citation type="submission" date="2020-07" db="EMBL/GenBank/DDBJ databases">
        <title>Sequencing the genomes of 1000 actinobacteria strains.</title>
        <authorList>
            <person name="Klenk H.-P."/>
        </authorList>
    </citation>
    <scope>NUCLEOTIDE SEQUENCE [LARGE SCALE GENOMIC DNA]</scope>
    <source>
        <strain evidence="8 9">DSM 44121</strain>
    </source>
</reference>
<comment type="domain">
    <text evidence="5">The PRC barrel domain binds ribosomal protein uS19.</text>
</comment>
<dbReference type="GO" id="GO:0005737">
    <property type="term" value="C:cytoplasm"/>
    <property type="evidence" value="ECO:0007669"/>
    <property type="project" value="UniProtKB-SubCell"/>
</dbReference>
<dbReference type="GO" id="GO:0005840">
    <property type="term" value="C:ribosome"/>
    <property type="evidence" value="ECO:0007669"/>
    <property type="project" value="InterPro"/>
</dbReference>
<protein>
    <recommendedName>
        <fullName evidence="5">Ribosome maturation factor RimM</fullName>
    </recommendedName>
</protein>
<dbReference type="Pfam" id="PF01782">
    <property type="entry name" value="RimM"/>
    <property type="match status" value="1"/>
</dbReference>
<dbReference type="InterPro" id="IPR011033">
    <property type="entry name" value="PRC_barrel-like_sf"/>
</dbReference>
<dbReference type="NCBIfam" id="TIGR02273">
    <property type="entry name" value="16S_RimM"/>
    <property type="match status" value="1"/>
</dbReference>
<dbReference type="InterPro" id="IPR036976">
    <property type="entry name" value="RimM_N_sf"/>
</dbReference>
<dbReference type="InterPro" id="IPR002676">
    <property type="entry name" value="RimM_N"/>
</dbReference>
<sequence>MQLTVARVGKAHGLKGEVALDLRTDDPETRLAIGERLETVPAAAGPLTVTRAREHQGRWLVTFAEVADRNTAEELRGTELVVEADVSDEEDAWYPHELAGLRAELADGTVVGTVITLEYQPAHEALLIEETLPDGGKARTLVPFVMAIVPVVDVPGGRVVLTPPGGLLARDADAAIVARADDADADADAVDGADVDREDG</sequence>
<dbReference type="PANTHER" id="PTHR33692:SF1">
    <property type="entry name" value="RIBOSOME MATURATION FACTOR RIMM"/>
    <property type="match status" value="1"/>
</dbReference>
<evidence type="ECO:0000256" key="2">
    <source>
        <dbReference type="ARBA" id="ARBA00022517"/>
    </source>
</evidence>
<keyword evidence="9" id="KW-1185">Reference proteome</keyword>
<evidence type="ECO:0000256" key="4">
    <source>
        <dbReference type="ARBA" id="ARBA00023186"/>
    </source>
</evidence>
<dbReference type="HAMAP" id="MF_00014">
    <property type="entry name" value="Ribosome_mat_RimM"/>
    <property type="match status" value="1"/>
</dbReference>
<comment type="caution">
    <text evidence="8">The sequence shown here is derived from an EMBL/GenBank/DDBJ whole genome shotgun (WGS) entry which is preliminary data.</text>
</comment>
<dbReference type="GO" id="GO:0006364">
    <property type="term" value="P:rRNA processing"/>
    <property type="evidence" value="ECO:0007669"/>
    <property type="project" value="UniProtKB-UniRule"/>
</dbReference>
<comment type="similarity">
    <text evidence="5">Belongs to the RimM family.</text>
</comment>
<evidence type="ECO:0000256" key="1">
    <source>
        <dbReference type="ARBA" id="ARBA00022490"/>
    </source>
</evidence>
<dbReference type="InterPro" id="IPR056792">
    <property type="entry name" value="PRC_RimM"/>
</dbReference>
<dbReference type="AlphaFoldDB" id="A0A7W3J635"/>
<dbReference type="EMBL" id="JACGWV010000001">
    <property type="protein sequence ID" value="MBA8806829.1"/>
    <property type="molecule type" value="Genomic_DNA"/>
</dbReference>
<keyword evidence="4 5" id="KW-0143">Chaperone</keyword>
<organism evidence="8 9">
    <name type="scientific">Promicromonospora sukumoe</name>
    <dbReference type="NCBI Taxonomy" id="88382"/>
    <lineage>
        <taxon>Bacteria</taxon>
        <taxon>Bacillati</taxon>
        <taxon>Actinomycetota</taxon>
        <taxon>Actinomycetes</taxon>
        <taxon>Micrococcales</taxon>
        <taxon>Promicromonosporaceae</taxon>
        <taxon>Promicromonospora</taxon>
    </lineage>
</organism>
<dbReference type="InterPro" id="IPR009000">
    <property type="entry name" value="Transl_B-barrel_sf"/>
</dbReference>
<dbReference type="Proteomes" id="UP000540568">
    <property type="component" value="Unassembled WGS sequence"/>
</dbReference>